<organism evidence="3 4">
    <name type="scientific">Urbifossiella limnaea</name>
    <dbReference type="NCBI Taxonomy" id="2528023"/>
    <lineage>
        <taxon>Bacteria</taxon>
        <taxon>Pseudomonadati</taxon>
        <taxon>Planctomycetota</taxon>
        <taxon>Planctomycetia</taxon>
        <taxon>Gemmatales</taxon>
        <taxon>Gemmataceae</taxon>
        <taxon>Urbifossiella</taxon>
    </lineage>
</organism>
<sequence length="366" mass="39549">MPIDAAQSSIVDHQSSIPPRPSPLVGFFVLVAHSFRRHWRVRQMGWVSIGLLSLTVAWVAAVTLSAAGWRLEDRRSRRFGGLSHREYAEQLRPAARYKALDADLRDAVPSRHSSRPPESAPVRLPHPGETPTPLDPTADALRSLVLSVPAAVLASEKFTHDWAFTNFTRSVPLGAFVGFVLPLFTLAFASGALGTERESRSLVWLLTRPQPRPAIYVATFLGALPWCLLFGVGGFAALCLAGGDLGREAFTRFWPAAVGGTAAFAALFHLVGATFRRPVVVGLVYVFFFEALVALLPGSLKLLSLSFYARSLIYNDAVDAGYPAAALEVPEAVSAGTAWAVLATATLALLALGAWRFGRAEYRDDV</sequence>
<gene>
    <name evidence="3" type="ORF">ETAA1_58240</name>
</gene>
<evidence type="ECO:0000256" key="2">
    <source>
        <dbReference type="SAM" id="Phobius"/>
    </source>
</evidence>
<reference evidence="3 4" key="1">
    <citation type="submission" date="2019-02" db="EMBL/GenBank/DDBJ databases">
        <title>Deep-cultivation of Planctomycetes and their phenomic and genomic characterization uncovers novel biology.</title>
        <authorList>
            <person name="Wiegand S."/>
            <person name="Jogler M."/>
            <person name="Boedeker C."/>
            <person name="Pinto D."/>
            <person name="Vollmers J."/>
            <person name="Rivas-Marin E."/>
            <person name="Kohn T."/>
            <person name="Peeters S.H."/>
            <person name="Heuer A."/>
            <person name="Rast P."/>
            <person name="Oberbeckmann S."/>
            <person name="Bunk B."/>
            <person name="Jeske O."/>
            <person name="Meyerdierks A."/>
            <person name="Storesund J.E."/>
            <person name="Kallscheuer N."/>
            <person name="Luecker S."/>
            <person name="Lage O.M."/>
            <person name="Pohl T."/>
            <person name="Merkel B.J."/>
            <person name="Hornburger P."/>
            <person name="Mueller R.-W."/>
            <person name="Bruemmer F."/>
            <person name="Labrenz M."/>
            <person name="Spormann A.M."/>
            <person name="Op den Camp H."/>
            <person name="Overmann J."/>
            <person name="Amann R."/>
            <person name="Jetten M.S.M."/>
            <person name="Mascher T."/>
            <person name="Medema M.H."/>
            <person name="Devos D.P."/>
            <person name="Kaster A.-K."/>
            <person name="Ovreas L."/>
            <person name="Rohde M."/>
            <person name="Galperin M.Y."/>
            <person name="Jogler C."/>
        </authorList>
    </citation>
    <scope>NUCLEOTIDE SEQUENCE [LARGE SCALE GENOMIC DNA]</scope>
    <source>
        <strain evidence="3 4">ETA_A1</strain>
    </source>
</reference>
<dbReference type="GO" id="GO:0005886">
    <property type="term" value="C:plasma membrane"/>
    <property type="evidence" value="ECO:0007669"/>
    <property type="project" value="UniProtKB-SubCell"/>
</dbReference>
<dbReference type="Pfam" id="PF12679">
    <property type="entry name" value="ABC2_membrane_2"/>
    <property type="match status" value="1"/>
</dbReference>
<keyword evidence="4" id="KW-1185">Reference proteome</keyword>
<evidence type="ECO:0000313" key="3">
    <source>
        <dbReference type="EMBL" id="QDU23816.1"/>
    </source>
</evidence>
<dbReference type="GO" id="GO:0140359">
    <property type="term" value="F:ABC-type transporter activity"/>
    <property type="evidence" value="ECO:0007669"/>
    <property type="project" value="InterPro"/>
</dbReference>
<dbReference type="EMBL" id="CP036273">
    <property type="protein sequence ID" value="QDU23816.1"/>
    <property type="molecule type" value="Genomic_DNA"/>
</dbReference>
<keyword evidence="2" id="KW-0472">Membrane</keyword>
<name>A0A517Y224_9BACT</name>
<feature type="transmembrane region" description="Helical" evidence="2">
    <location>
        <begin position="46"/>
        <end position="69"/>
    </location>
</feature>
<feature type="transmembrane region" description="Helical" evidence="2">
    <location>
        <begin position="279"/>
        <end position="300"/>
    </location>
</feature>
<accession>A0A517Y224</accession>
<dbReference type="AlphaFoldDB" id="A0A517Y224"/>
<dbReference type="KEGG" id="uli:ETAA1_58240"/>
<feature type="transmembrane region" description="Helical" evidence="2">
    <location>
        <begin position="253"/>
        <end position="272"/>
    </location>
</feature>
<protein>
    <submittedName>
        <fullName evidence="3">ABC-2 family transporter protein</fullName>
    </submittedName>
</protein>
<proteinExistence type="predicted"/>
<feature type="transmembrane region" description="Helical" evidence="2">
    <location>
        <begin position="337"/>
        <end position="355"/>
    </location>
</feature>
<keyword evidence="2" id="KW-1133">Transmembrane helix</keyword>
<dbReference type="Proteomes" id="UP000319576">
    <property type="component" value="Chromosome"/>
</dbReference>
<feature type="transmembrane region" description="Helical" evidence="2">
    <location>
        <begin position="173"/>
        <end position="193"/>
    </location>
</feature>
<feature type="region of interest" description="Disordered" evidence="1">
    <location>
        <begin position="108"/>
        <end position="133"/>
    </location>
</feature>
<evidence type="ECO:0000313" key="4">
    <source>
        <dbReference type="Proteomes" id="UP000319576"/>
    </source>
</evidence>
<keyword evidence="2" id="KW-0812">Transmembrane</keyword>
<feature type="transmembrane region" description="Helical" evidence="2">
    <location>
        <begin position="214"/>
        <end position="241"/>
    </location>
</feature>
<evidence type="ECO:0000256" key="1">
    <source>
        <dbReference type="SAM" id="MobiDB-lite"/>
    </source>
</evidence>